<protein>
    <submittedName>
        <fullName evidence="1">Uncharacterized protein</fullName>
    </submittedName>
</protein>
<reference evidence="1" key="1">
    <citation type="submission" date="2022-08" db="EMBL/GenBank/DDBJ databases">
        <title>Genome Sequence of Fusarium decemcellulare.</title>
        <authorList>
            <person name="Buettner E."/>
        </authorList>
    </citation>
    <scope>NUCLEOTIDE SEQUENCE</scope>
    <source>
        <strain evidence="1">Babe19</strain>
    </source>
</reference>
<sequence length="205" mass="22730">MLKSTEDIFKAAGVDKRRIGSCGECRSSKSRCTRTRPTCQRCRARGLNCVYRANAADKEDSSVSPSSQRGPDETGAGLSQGLHSDVIPEDPALLTCLVNTYFDRFHHLRCLAFIHKPSFMHSMARASIIQDYGEPLLYAMCALSARCLYLDSLHSSSEPSLELETVPGDAWAKKARKMVFDEIHLPTAQQIMASQHLGGQWHEAN</sequence>
<proteinExistence type="predicted"/>
<gene>
    <name evidence="1" type="ORF">NM208_g7035</name>
</gene>
<dbReference type="Proteomes" id="UP001148629">
    <property type="component" value="Unassembled WGS sequence"/>
</dbReference>
<name>A0ACC1SAV4_9HYPO</name>
<evidence type="ECO:0000313" key="2">
    <source>
        <dbReference type="Proteomes" id="UP001148629"/>
    </source>
</evidence>
<evidence type="ECO:0000313" key="1">
    <source>
        <dbReference type="EMBL" id="KAJ3535688.1"/>
    </source>
</evidence>
<dbReference type="EMBL" id="JANRMS010000694">
    <property type="protein sequence ID" value="KAJ3535688.1"/>
    <property type="molecule type" value="Genomic_DNA"/>
</dbReference>
<accession>A0ACC1SAV4</accession>
<keyword evidence="2" id="KW-1185">Reference proteome</keyword>
<comment type="caution">
    <text evidence="1">The sequence shown here is derived from an EMBL/GenBank/DDBJ whole genome shotgun (WGS) entry which is preliminary data.</text>
</comment>
<organism evidence="1 2">
    <name type="scientific">Fusarium decemcellulare</name>
    <dbReference type="NCBI Taxonomy" id="57161"/>
    <lineage>
        <taxon>Eukaryota</taxon>
        <taxon>Fungi</taxon>
        <taxon>Dikarya</taxon>
        <taxon>Ascomycota</taxon>
        <taxon>Pezizomycotina</taxon>
        <taxon>Sordariomycetes</taxon>
        <taxon>Hypocreomycetidae</taxon>
        <taxon>Hypocreales</taxon>
        <taxon>Nectriaceae</taxon>
        <taxon>Fusarium</taxon>
        <taxon>Fusarium decemcellulare species complex</taxon>
    </lineage>
</organism>